<keyword evidence="3" id="KW-1185">Reference proteome</keyword>
<gene>
    <name evidence="2" type="ORF">BWQ96_04875</name>
</gene>
<keyword evidence="1" id="KW-1133">Transmembrane helix</keyword>
<comment type="caution">
    <text evidence="2">The sequence shown here is derived from an EMBL/GenBank/DDBJ whole genome shotgun (WGS) entry which is preliminary data.</text>
</comment>
<dbReference type="AlphaFoldDB" id="A0A2V3ITB2"/>
<dbReference type="Proteomes" id="UP000247409">
    <property type="component" value="Unassembled WGS sequence"/>
</dbReference>
<evidence type="ECO:0000313" key="2">
    <source>
        <dbReference type="EMBL" id="PXF45355.1"/>
    </source>
</evidence>
<name>A0A2V3ITB2_9FLOR</name>
<feature type="transmembrane region" description="Helical" evidence="1">
    <location>
        <begin position="32"/>
        <end position="53"/>
    </location>
</feature>
<accession>A0A2V3ITB2</accession>
<organism evidence="2 3">
    <name type="scientific">Gracilariopsis chorda</name>
    <dbReference type="NCBI Taxonomy" id="448386"/>
    <lineage>
        <taxon>Eukaryota</taxon>
        <taxon>Rhodophyta</taxon>
        <taxon>Florideophyceae</taxon>
        <taxon>Rhodymeniophycidae</taxon>
        <taxon>Gracilariales</taxon>
        <taxon>Gracilariaceae</taxon>
        <taxon>Gracilariopsis</taxon>
    </lineage>
</organism>
<keyword evidence="1" id="KW-0812">Transmembrane</keyword>
<dbReference type="EMBL" id="NBIV01000062">
    <property type="protein sequence ID" value="PXF45355.1"/>
    <property type="molecule type" value="Genomic_DNA"/>
</dbReference>
<evidence type="ECO:0000313" key="3">
    <source>
        <dbReference type="Proteomes" id="UP000247409"/>
    </source>
</evidence>
<evidence type="ECO:0000256" key="1">
    <source>
        <dbReference type="SAM" id="Phobius"/>
    </source>
</evidence>
<sequence length="106" mass="11377">MLHSATVKWWCCFGARLGDAVLRFLARRVSGGAFALLMLVVPVVPVVLTVLPFGERSLFNALRDDAVSVPLLLAAAVDADEELSGDVSGNGTWCNVASWPMNFSLQ</sequence>
<reference evidence="2 3" key="1">
    <citation type="journal article" date="2018" name="Mol. Biol. Evol.">
        <title>Analysis of the draft genome of the red seaweed Gracilariopsis chorda provides insights into genome size evolution in Rhodophyta.</title>
        <authorList>
            <person name="Lee J."/>
            <person name="Yang E.C."/>
            <person name="Graf L."/>
            <person name="Yang J.H."/>
            <person name="Qiu H."/>
            <person name="Zel Zion U."/>
            <person name="Chan C.X."/>
            <person name="Stephens T.G."/>
            <person name="Weber A.P.M."/>
            <person name="Boo G.H."/>
            <person name="Boo S.M."/>
            <person name="Kim K.M."/>
            <person name="Shin Y."/>
            <person name="Jung M."/>
            <person name="Lee S.J."/>
            <person name="Yim H.S."/>
            <person name="Lee J.H."/>
            <person name="Bhattacharya D."/>
            <person name="Yoon H.S."/>
        </authorList>
    </citation>
    <scope>NUCLEOTIDE SEQUENCE [LARGE SCALE GENOMIC DNA]</scope>
    <source>
        <strain evidence="2 3">SKKU-2015</strain>
        <tissue evidence="2">Whole body</tissue>
    </source>
</reference>
<protein>
    <submittedName>
        <fullName evidence="2">Uncharacterized protein</fullName>
    </submittedName>
</protein>
<keyword evidence="1" id="KW-0472">Membrane</keyword>
<proteinExistence type="predicted"/>